<dbReference type="EMBL" id="JAVDQT010000002">
    <property type="protein sequence ID" value="MDR6431928.1"/>
    <property type="molecule type" value="Genomic_DNA"/>
</dbReference>
<comment type="caution">
    <text evidence="1">The sequence shown here is derived from an EMBL/GenBank/DDBJ whole genome shotgun (WGS) entry which is preliminary data.</text>
</comment>
<sequence length="34" mass="3890">MNTLSFMINGRDHNPLNNMMTVAGIDDHYARLIN</sequence>
<name>A0ABU1M7N3_9HYPH</name>
<accession>A0ABU1M7N3</accession>
<keyword evidence="2" id="KW-1185">Reference proteome</keyword>
<evidence type="ECO:0000313" key="1">
    <source>
        <dbReference type="EMBL" id="MDR6431928.1"/>
    </source>
</evidence>
<proteinExistence type="predicted"/>
<protein>
    <submittedName>
        <fullName evidence="1">Uncharacterized protein</fullName>
    </submittedName>
</protein>
<dbReference type="Proteomes" id="UP001184614">
    <property type="component" value="Unassembled WGS sequence"/>
</dbReference>
<gene>
    <name evidence="1" type="ORF">J2782_001663</name>
</gene>
<evidence type="ECO:0000313" key="2">
    <source>
        <dbReference type="Proteomes" id="UP001184614"/>
    </source>
</evidence>
<organism evidence="1 2">
    <name type="scientific">Brucella pseudogrignonensis</name>
    <dbReference type="NCBI Taxonomy" id="419475"/>
    <lineage>
        <taxon>Bacteria</taxon>
        <taxon>Pseudomonadati</taxon>
        <taxon>Pseudomonadota</taxon>
        <taxon>Alphaproteobacteria</taxon>
        <taxon>Hyphomicrobiales</taxon>
        <taxon>Brucellaceae</taxon>
        <taxon>Brucella/Ochrobactrum group</taxon>
        <taxon>Brucella</taxon>
    </lineage>
</organism>
<reference evidence="1 2" key="1">
    <citation type="submission" date="2023-07" db="EMBL/GenBank/DDBJ databases">
        <title>Sorghum-associated microbial communities from plants grown in Nebraska, USA.</title>
        <authorList>
            <person name="Schachtman D."/>
        </authorList>
    </citation>
    <scope>NUCLEOTIDE SEQUENCE [LARGE SCALE GENOMIC DNA]</scope>
    <source>
        <strain evidence="1 2">DS1730</strain>
    </source>
</reference>